<dbReference type="EC" id="2.3.1.199" evidence="10"/>
<evidence type="ECO:0000256" key="6">
    <source>
        <dbReference type="ARBA" id="ARBA00022989"/>
    </source>
</evidence>
<evidence type="ECO:0000256" key="10">
    <source>
        <dbReference type="RuleBase" id="RU361115"/>
    </source>
</evidence>
<dbReference type="GO" id="GO:0009922">
    <property type="term" value="F:fatty acid elongase activity"/>
    <property type="evidence" value="ECO:0007669"/>
    <property type="project" value="UniProtKB-EC"/>
</dbReference>
<dbReference type="PANTHER" id="PTHR11157:SF21">
    <property type="entry name" value="ELONGATION OF VERY LONG CHAIN FATTY ACIDS PROTEIN"/>
    <property type="match status" value="1"/>
</dbReference>
<comment type="similarity">
    <text evidence="10">Belongs to the ELO family.</text>
</comment>
<evidence type="ECO:0000313" key="12">
    <source>
        <dbReference type="RefSeq" id="XP_017883627.1"/>
    </source>
</evidence>
<keyword evidence="7 10" id="KW-0443">Lipid metabolism</keyword>
<sequence length="278" mass="32735">MTTLIRQIYQGYCYVNDELSDPRTQDLFLISSPWALVGIITFYLYFVFDLGPNWMARKKPLNLDKIVQLYDLLQIIVCTYLLYKALTLAWLNDYSFYCQPVDYSYDPRAVEISKLVWVYFMVKVFDLFDTIFFVLRKKQGQISFLHVYHHVGMTLGSWIAAKFFPGGQVTFIGTINSFVHIVMYTHYLATSLKISKPWWKKYITQLQLTQFCLILLQFIFLISTDCNFPKWTAAAMIPQNLFMIMMFGEFYYKTYIKKRKSNTDASPRDVPNGSLKSQ</sequence>
<comment type="catalytic activity">
    <reaction evidence="10">
        <text>a very-long-chain acyl-CoA + malonyl-CoA + H(+) = a very-long-chain 3-oxoacyl-CoA + CO2 + CoA</text>
        <dbReference type="Rhea" id="RHEA:32727"/>
        <dbReference type="ChEBI" id="CHEBI:15378"/>
        <dbReference type="ChEBI" id="CHEBI:16526"/>
        <dbReference type="ChEBI" id="CHEBI:57287"/>
        <dbReference type="ChEBI" id="CHEBI:57384"/>
        <dbReference type="ChEBI" id="CHEBI:90725"/>
        <dbReference type="ChEBI" id="CHEBI:90736"/>
        <dbReference type="EC" id="2.3.1.199"/>
    </reaction>
</comment>
<organism evidence="11 12">
    <name type="scientific">Ceratina calcarata</name>
    <dbReference type="NCBI Taxonomy" id="156304"/>
    <lineage>
        <taxon>Eukaryota</taxon>
        <taxon>Metazoa</taxon>
        <taxon>Ecdysozoa</taxon>
        <taxon>Arthropoda</taxon>
        <taxon>Hexapoda</taxon>
        <taxon>Insecta</taxon>
        <taxon>Pterygota</taxon>
        <taxon>Neoptera</taxon>
        <taxon>Endopterygota</taxon>
        <taxon>Hymenoptera</taxon>
        <taxon>Apocrita</taxon>
        <taxon>Aculeata</taxon>
        <taxon>Apoidea</taxon>
        <taxon>Anthophila</taxon>
        <taxon>Apidae</taxon>
        <taxon>Ceratina</taxon>
        <taxon>Zadontomerus</taxon>
    </lineage>
</organism>
<protein>
    <recommendedName>
        <fullName evidence="10">Elongation of very long chain fatty acids protein</fullName>
        <ecNumber evidence="10">2.3.1.199</ecNumber>
    </recommendedName>
    <alternativeName>
        <fullName evidence="10">Very-long-chain 3-oxoacyl-CoA synthase</fullName>
    </alternativeName>
</protein>
<reference evidence="12" key="1">
    <citation type="submission" date="2025-08" db="UniProtKB">
        <authorList>
            <consortium name="RefSeq"/>
        </authorList>
    </citation>
    <scope>IDENTIFICATION</scope>
    <source>
        <tissue evidence="12">Whole body</tissue>
    </source>
</reference>
<keyword evidence="5 10" id="KW-0276">Fatty acid metabolism</keyword>
<evidence type="ECO:0000256" key="5">
    <source>
        <dbReference type="ARBA" id="ARBA00022832"/>
    </source>
</evidence>
<dbReference type="GO" id="GO:0042761">
    <property type="term" value="P:very long-chain fatty acid biosynthetic process"/>
    <property type="evidence" value="ECO:0007669"/>
    <property type="project" value="TreeGrafter"/>
</dbReference>
<dbReference type="PROSITE" id="PS01188">
    <property type="entry name" value="ELO"/>
    <property type="match status" value="1"/>
</dbReference>
<gene>
    <name evidence="12" type="primary">LOC108627087</name>
</gene>
<dbReference type="GO" id="GO:0034625">
    <property type="term" value="P:fatty acid elongation, monounsaturated fatty acid"/>
    <property type="evidence" value="ECO:0007669"/>
    <property type="project" value="TreeGrafter"/>
</dbReference>
<keyword evidence="2 10" id="KW-0444">Lipid biosynthesis</keyword>
<dbReference type="GO" id="GO:0005789">
    <property type="term" value="C:endoplasmic reticulum membrane"/>
    <property type="evidence" value="ECO:0007669"/>
    <property type="project" value="TreeGrafter"/>
</dbReference>
<feature type="transmembrane region" description="Helical" evidence="10">
    <location>
        <begin position="147"/>
        <end position="164"/>
    </location>
</feature>
<feature type="transmembrane region" description="Helical" evidence="10">
    <location>
        <begin position="27"/>
        <end position="48"/>
    </location>
</feature>
<dbReference type="AlphaFoldDB" id="A0AAJ7J324"/>
<feature type="transmembrane region" description="Helical" evidence="10">
    <location>
        <begin position="234"/>
        <end position="252"/>
    </location>
</feature>
<dbReference type="GO" id="GO:0030148">
    <property type="term" value="P:sphingolipid biosynthetic process"/>
    <property type="evidence" value="ECO:0007669"/>
    <property type="project" value="TreeGrafter"/>
</dbReference>
<proteinExistence type="inferred from homology"/>
<dbReference type="GeneID" id="108627087"/>
<dbReference type="KEGG" id="ccal:108627087"/>
<feature type="transmembrane region" description="Helical" evidence="10">
    <location>
        <begin position="116"/>
        <end position="135"/>
    </location>
</feature>
<keyword evidence="9 10" id="KW-0275">Fatty acid biosynthesis</keyword>
<name>A0AAJ7J324_9HYME</name>
<evidence type="ECO:0000313" key="11">
    <source>
        <dbReference type="Proteomes" id="UP000694925"/>
    </source>
</evidence>
<keyword evidence="6 10" id="KW-1133">Transmembrane helix</keyword>
<evidence type="ECO:0000256" key="7">
    <source>
        <dbReference type="ARBA" id="ARBA00023098"/>
    </source>
</evidence>
<dbReference type="PANTHER" id="PTHR11157">
    <property type="entry name" value="FATTY ACID ACYL TRANSFERASE-RELATED"/>
    <property type="match status" value="1"/>
</dbReference>
<feature type="transmembrane region" description="Helical" evidence="10">
    <location>
        <begin position="202"/>
        <end position="222"/>
    </location>
</feature>
<evidence type="ECO:0000256" key="4">
    <source>
        <dbReference type="ARBA" id="ARBA00022692"/>
    </source>
</evidence>
<keyword evidence="8 10" id="KW-0472">Membrane</keyword>
<dbReference type="InterPro" id="IPR030457">
    <property type="entry name" value="ELO_CS"/>
</dbReference>
<evidence type="ECO:0000256" key="3">
    <source>
        <dbReference type="ARBA" id="ARBA00022679"/>
    </source>
</evidence>
<evidence type="ECO:0000256" key="9">
    <source>
        <dbReference type="ARBA" id="ARBA00023160"/>
    </source>
</evidence>
<dbReference type="Pfam" id="PF01151">
    <property type="entry name" value="ELO"/>
    <property type="match status" value="1"/>
</dbReference>
<comment type="subcellular location">
    <subcellularLocation>
        <location evidence="1">Membrane</location>
        <topology evidence="1">Multi-pass membrane protein</topology>
    </subcellularLocation>
</comment>
<evidence type="ECO:0000256" key="8">
    <source>
        <dbReference type="ARBA" id="ARBA00023136"/>
    </source>
</evidence>
<dbReference type="GO" id="GO:0034626">
    <property type="term" value="P:fatty acid elongation, polyunsaturated fatty acid"/>
    <property type="evidence" value="ECO:0007669"/>
    <property type="project" value="TreeGrafter"/>
</dbReference>
<dbReference type="RefSeq" id="XP_017883627.1">
    <property type="nucleotide sequence ID" value="XM_018028138.2"/>
</dbReference>
<keyword evidence="4 10" id="KW-0812">Transmembrane</keyword>
<dbReference type="InterPro" id="IPR002076">
    <property type="entry name" value="ELO_fam"/>
</dbReference>
<evidence type="ECO:0000256" key="2">
    <source>
        <dbReference type="ARBA" id="ARBA00022516"/>
    </source>
</evidence>
<feature type="transmembrane region" description="Helical" evidence="10">
    <location>
        <begin position="170"/>
        <end position="190"/>
    </location>
</feature>
<keyword evidence="11" id="KW-1185">Reference proteome</keyword>
<dbReference type="Proteomes" id="UP000694925">
    <property type="component" value="Unplaced"/>
</dbReference>
<dbReference type="GO" id="GO:0019367">
    <property type="term" value="P:fatty acid elongation, saturated fatty acid"/>
    <property type="evidence" value="ECO:0007669"/>
    <property type="project" value="TreeGrafter"/>
</dbReference>
<feature type="transmembrane region" description="Helical" evidence="10">
    <location>
        <begin position="69"/>
        <end position="91"/>
    </location>
</feature>
<keyword evidence="3 10" id="KW-0808">Transferase</keyword>
<evidence type="ECO:0000256" key="1">
    <source>
        <dbReference type="ARBA" id="ARBA00004141"/>
    </source>
</evidence>
<accession>A0AAJ7J324</accession>